<dbReference type="Gene3D" id="1.20.1720.10">
    <property type="entry name" value="Multidrug resistance protein D"/>
    <property type="match status" value="1"/>
</dbReference>
<feature type="transmembrane region" description="Helical" evidence="7">
    <location>
        <begin position="53"/>
        <end position="73"/>
    </location>
</feature>
<dbReference type="Gene3D" id="1.20.1250.20">
    <property type="entry name" value="MFS general substrate transporter like domains"/>
    <property type="match status" value="1"/>
</dbReference>
<feature type="transmembrane region" description="Helical" evidence="7">
    <location>
        <begin position="367"/>
        <end position="392"/>
    </location>
</feature>
<evidence type="ECO:0000313" key="9">
    <source>
        <dbReference type="EMBL" id="ARF60387.1"/>
    </source>
</evidence>
<keyword evidence="3 7" id="KW-1133">Transmembrane helix</keyword>
<feature type="transmembrane region" description="Helical" evidence="7">
    <location>
        <begin position="140"/>
        <end position="161"/>
    </location>
</feature>
<dbReference type="RefSeq" id="WP_083192041.1">
    <property type="nucleotide sequence ID" value="NZ_CP020570.1"/>
</dbReference>
<comment type="subcellular location">
    <subcellularLocation>
        <location evidence="1">Cell membrane</location>
        <topology evidence="1">Multi-pass membrane protein</topology>
    </subcellularLocation>
</comment>
<dbReference type="Pfam" id="PF07690">
    <property type="entry name" value="MFS_1"/>
    <property type="match status" value="1"/>
</dbReference>
<keyword evidence="5" id="KW-0046">Antibiotic resistance</keyword>
<feature type="transmembrane region" description="Helical" evidence="7">
    <location>
        <begin position="241"/>
        <end position="259"/>
    </location>
</feature>
<reference evidence="9 10" key="1">
    <citation type="submission" date="2017-03" db="EMBL/GenBank/DDBJ databases">
        <title>Complete Genome Sequence of a natural compounds producer, Streptomyces violaceus S21.</title>
        <authorList>
            <person name="Zhong C."/>
            <person name="Zhao Z."/>
            <person name="Fu J."/>
            <person name="Zong G."/>
            <person name="Qin R."/>
            <person name="Cao G."/>
        </authorList>
    </citation>
    <scope>NUCLEOTIDE SEQUENCE [LARGE SCALE GENOMIC DNA]</scope>
    <source>
        <strain evidence="9 10">S21</strain>
    </source>
</reference>
<dbReference type="STRING" id="1935.B1H20_02525"/>
<feature type="domain" description="Major facilitator superfamily (MFS) profile" evidence="8">
    <location>
        <begin position="16"/>
        <end position="468"/>
    </location>
</feature>
<dbReference type="GO" id="GO:0005886">
    <property type="term" value="C:plasma membrane"/>
    <property type="evidence" value="ECO:0007669"/>
    <property type="project" value="UniProtKB-SubCell"/>
</dbReference>
<dbReference type="OrthoDB" id="7375466at2"/>
<feature type="transmembrane region" description="Helical" evidence="7">
    <location>
        <begin position="311"/>
        <end position="329"/>
    </location>
</feature>
<dbReference type="CDD" id="cd17321">
    <property type="entry name" value="MFS_MMR_MDR_like"/>
    <property type="match status" value="1"/>
</dbReference>
<evidence type="ECO:0000256" key="3">
    <source>
        <dbReference type="ARBA" id="ARBA00022989"/>
    </source>
</evidence>
<keyword evidence="2 7" id="KW-0812">Transmembrane</keyword>
<dbReference type="AlphaFoldDB" id="A0A1V0U5G2"/>
<evidence type="ECO:0000256" key="7">
    <source>
        <dbReference type="SAM" id="Phobius"/>
    </source>
</evidence>
<gene>
    <name evidence="9" type="ORF">B1H20_02525</name>
</gene>
<dbReference type="InterPro" id="IPR036259">
    <property type="entry name" value="MFS_trans_sf"/>
</dbReference>
<feature type="transmembrane region" description="Helical" evidence="7">
    <location>
        <begin position="167"/>
        <end position="190"/>
    </location>
</feature>
<feature type="transmembrane region" description="Helical" evidence="7">
    <location>
        <begin position="441"/>
        <end position="464"/>
    </location>
</feature>
<organism evidence="9 10">
    <name type="scientific">Streptomyces violaceoruber</name>
    <dbReference type="NCBI Taxonomy" id="1935"/>
    <lineage>
        <taxon>Bacteria</taxon>
        <taxon>Bacillati</taxon>
        <taxon>Actinomycetota</taxon>
        <taxon>Actinomycetes</taxon>
        <taxon>Kitasatosporales</taxon>
        <taxon>Streptomycetaceae</taxon>
        <taxon>Streptomyces</taxon>
        <taxon>Streptomyces violaceoruber group</taxon>
    </lineage>
</organism>
<feature type="transmembrane region" description="Helical" evidence="7">
    <location>
        <begin position="12"/>
        <end position="41"/>
    </location>
</feature>
<dbReference type="InterPro" id="IPR020846">
    <property type="entry name" value="MFS_dom"/>
</dbReference>
<proteinExistence type="predicted"/>
<feature type="compositionally biased region" description="Low complexity" evidence="6">
    <location>
        <begin position="470"/>
        <end position="483"/>
    </location>
</feature>
<evidence type="ECO:0000256" key="4">
    <source>
        <dbReference type="ARBA" id="ARBA00023136"/>
    </source>
</evidence>
<feature type="transmembrane region" description="Helical" evidence="7">
    <location>
        <begin position="341"/>
        <end position="361"/>
    </location>
</feature>
<feature type="transmembrane region" description="Helical" evidence="7">
    <location>
        <begin position="211"/>
        <end position="229"/>
    </location>
</feature>
<dbReference type="Proteomes" id="UP000192445">
    <property type="component" value="Chromosome"/>
</dbReference>
<dbReference type="PRINTS" id="PR01036">
    <property type="entry name" value="TCRTETB"/>
</dbReference>
<name>A0A1V0U5G2_STRVN</name>
<evidence type="ECO:0000256" key="2">
    <source>
        <dbReference type="ARBA" id="ARBA00022692"/>
    </source>
</evidence>
<feature type="transmembrane region" description="Helical" evidence="7">
    <location>
        <begin position="110"/>
        <end position="128"/>
    </location>
</feature>
<keyword evidence="4 7" id="KW-0472">Membrane</keyword>
<dbReference type="SUPFAM" id="SSF103473">
    <property type="entry name" value="MFS general substrate transporter"/>
    <property type="match status" value="1"/>
</dbReference>
<dbReference type="GO" id="GO:0022857">
    <property type="term" value="F:transmembrane transporter activity"/>
    <property type="evidence" value="ECO:0007669"/>
    <property type="project" value="InterPro"/>
</dbReference>
<evidence type="ECO:0000256" key="6">
    <source>
        <dbReference type="SAM" id="MobiDB-lite"/>
    </source>
</evidence>
<dbReference type="PANTHER" id="PTHR42718">
    <property type="entry name" value="MAJOR FACILITATOR SUPERFAMILY MULTIDRUG TRANSPORTER MFSC"/>
    <property type="match status" value="1"/>
</dbReference>
<evidence type="ECO:0000259" key="8">
    <source>
        <dbReference type="PROSITE" id="PS50850"/>
    </source>
</evidence>
<evidence type="ECO:0000313" key="10">
    <source>
        <dbReference type="Proteomes" id="UP000192445"/>
    </source>
</evidence>
<feature type="transmembrane region" description="Helical" evidence="7">
    <location>
        <begin position="80"/>
        <end position="98"/>
    </location>
</feature>
<dbReference type="InterPro" id="IPR011701">
    <property type="entry name" value="MFS"/>
</dbReference>
<accession>A0A1V0U5G2</accession>
<evidence type="ECO:0000256" key="5">
    <source>
        <dbReference type="ARBA" id="ARBA00023251"/>
    </source>
</evidence>
<feature type="transmembrane region" description="Helical" evidence="7">
    <location>
        <begin position="404"/>
        <end position="429"/>
    </location>
</feature>
<sequence>MSARQKPRRLPPFSGVLVLVMASTGLVVVDLTIVAIGLPLISADIADGASAESVVVTYMVATGALTQIVGSLSDRWGRRSLFLAGIGVFTLSSLAATAAPDLLWLNIARVAQGAGAAAIMANGIPLLADRYAGEERDLAIGAWGSFATAAGLLAPVFGGVLAETFGWRAVFAVNLPLGAAAWALAVRVLPRAPGTGGAGASGAGAARRTDWLGGLLLMLGLGAATLLMLRPGETPWSARDTAVLITACAATAAFLAVQLRAPAPTLELRMFTRPAFSGAMLAVLLSRVLTIGGSVYLVLYFSDGLGMSPTGAGLLMTPIFLAQIVMGMVGSKLIGTRPPGLVIGAGYALKGVGFAALALLITPGTPWWALVVPLLAWGAGGGIAGAPVMAVAVRVTAPERVGMVAGTVSTLASLGAGVGTAALGAVFALQGGPGAEAVTDGARAVLGVSAALAAVAVLVAVTLIGPRRVPGRAPAPAAQGPAPAERRPVPGTEDPVPPAEEDDEDDSFRART</sequence>
<evidence type="ECO:0000256" key="1">
    <source>
        <dbReference type="ARBA" id="ARBA00004651"/>
    </source>
</evidence>
<dbReference type="GO" id="GO:0046677">
    <property type="term" value="P:response to antibiotic"/>
    <property type="evidence" value="ECO:0007669"/>
    <property type="project" value="UniProtKB-KW"/>
</dbReference>
<protein>
    <submittedName>
        <fullName evidence="9">MFS transporter</fullName>
    </submittedName>
</protein>
<dbReference type="EMBL" id="CP020570">
    <property type="protein sequence ID" value="ARF60387.1"/>
    <property type="molecule type" value="Genomic_DNA"/>
</dbReference>
<feature type="region of interest" description="Disordered" evidence="6">
    <location>
        <begin position="470"/>
        <end position="512"/>
    </location>
</feature>
<feature type="transmembrane region" description="Helical" evidence="7">
    <location>
        <begin position="279"/>
        <end position="299"/>
    </location>
</feature>
<dbReference type="PROSITE" id="PS50850">
    <property type="entry name" value="MFS"/>
    <property type="match status" value="1"/>
</dbReference>
<dbReference type="PANTHER" id="PTHR42718:SF49">
    <property type="entry name" value="EXPORT PROTEIN"/>
    <property type="match status" value="1"/>
</dbReference>
<dbReference type="KEGG" id="svu:B1H20_02525"/>